<dbReference type="GO" id="GO:0016779">
    <property type="term" value="F:nucleotidyltransferase activity"/>
    <property type="evidence" value="ECO:0007669"/>
    <property type="project" value="UniProtKB-KW"/>
</dbReference>
<keyword evidence="2" id="KW-0548">Nucleotidyltransferase</keyword>
<feature type="domain" description="MobA-like NTP transferase" evidence="1">
    <location>
        <begin position="6"/>
        <end position="159"/>
    </location>
</feature>
<dbReference type="Pfam" id="PF12804">
    <property type="entry name" value="NTP_transf_3"/>
    <property type="match status" value="1"/>
</dbReference>
<accession>A0A0F6W4L4</accession>
<reference evidence="2 3" key="1">
    <citation type="submission" date="2015-03" db="EMBL/GenBank/DDBJ databases">
        <title>Genome assembly of Sandaracinus amylolyticus DSM 53668.</title>
        <authorList>
            <person name="Sharma G."/>
            <person name="Subramanian S."/>
        </authorList>
    </citation>
    <scope>NUCLEOTIDE SEQUENCE [LARGE SCALE GENOMIC DNA]</scope>
    <source>
        <strain evidence="2 3">DSM 53668</strain>
    </source>
</reference>
<evidence type="ECO:0000313" key="2">
    <source>
        <dbReference type="EMBL" id="AKF07183.1"/>
    </source>
</evidence>
<evidence type="ECO:0000259" key="1">
    <source>
        <dbReference type="Pfam" id="PF12804"/>
    </source>
</evidence>
<dbReference type="STRING" id="927083.DB32_004332"/>
<organism evidence="2 3">
    <name type="scientific">Sandaracinus amylolyticus</name>
    <dbReference type="NCBI Taxonomy" id="927083"/>
    <lineage>
        <taxon>Bacteria</taxon>
        <taxon>Pseudomonadati</taxon>
        <taxon>Myxococcota</taxon>
        <taxon>Polyangia</taxon>
        <taxon>Polyangiales</taxon>
        <taxon>Sandaracinaceae</taxon>
        <taxon>Sandaracinus</taxon>
    </lineage>
</organism>
<dbReference type="RefSeq" id="WP_053234470.1">
    <property type="nucleotide sequence ID" value="NZ_CP011125.1"/>
</dbReference>
<keyword evidence="2" id="KW-0808">Transferase</keyword>
<protein>
    <submittedName>
        <fullName evidence="2">CTP molybdopterin cytidylyltransferase</fullName>
    </submittedName>
</protein>
<sequence>MSDVAGIVLAAGRSARAGRVKALDTLDGETWIARAVRAQRDAGVERVLVVLGEPHAARIARALPEGVRWVRNPAPARGMLSSLQVALAASDAERVVVSLIDHPRVRASTVRGLIAALDAGALVARPRFGGRRGHPYAIAGDAIRALREAPLDRSARDVLLGIVPALDVEVDDPGVLDDLDHLGRSSLG</sequence>
<evidence type="ECO:0000313" key="3">
    <source>
        <dbReference type="Proteomes" id="UP000034883"/>
    </source>
</evidence>
<name>A0A0F6W4L4_9BACT</name>
<dbReference type="PANTHER" id="PTHR43777:SF1">
    <property type="entry name" value="MOLYBDENUM COFACTOR CYTIDYLYLTRANSFERASE"/>
    <property type="match status" value="1"/>
</dbReference>
<dbReference type="InterPro" id="IPR029044">
    <property type="entry name" value="Nucleotide-diphossugar_trans"/>
</dbReference>
<gene>
    <name evidence="2" type="ORF">DB32_004332</name>
</gene>
<dbReference type="Proteomes" id="UP000034883">
    <property type="component" value="Chromosome"/>
</dbReference>
<dbReference type="EMBL" id="CP011125">
    <property type="protein sequence ID" value="AKF07183.1"/>
    <property type="molecule type" value="Genomic_DNA"/>
</dbReference>
<keyword evidence="3" id="KW-1185">Reference proteome</keyword>
<dbReference type="SUPFAM" id="SSF53448">
    <property type="entry name" value="Nucleotide-diphospho-sugar transferases"/>
    <property type="match status" value="1"/>
</dbReference>
<proteinExistence type="predicted"/>
<dbReference type="CDD" id="cd04182">
    <property type="entry name" value="GT_2_like_f"/>
    <property type="match status" value="1"/>
</dbReference>
<dbReference type="KEGG" id="samy:DB32_004332"/>
<dbReference type="AlphaFoldDB" id="A0A0F6W4L4"/>
<dbReference type="PANTHER" id="PTHR43777">
    <property type="entry name" value="MOLYBDENUM COFACTOR CYTIDYLYLTRANSFERASE"/>
    <property type="match status" value="1"/>
</dbReference>
<dbReference type="Gene3D" id="3.90.550.10">
    <property type="entry name" value="Spore Coat Polysaccharide Biosynthesis Protein SpsA, Chain A"/>
    <property type="match status" value="1"/>
</dbReference>
<dbReference type="InterPro" id="IPR025877">
    <property type="entry name" value="MobA-like_NTP_Trfase"/>
</dbReference>